<keyword evidence="2" id="KW-0472">Membrane</keyword>
<feature type="transmembrane region" description="Helical" evidence="2">
    <location>
        <begin position="23"/>
        <end position="46"/>
    </location>
</feature>
<dbReference type="Proteomes" id="UP000199065">
    <property type="component" value="Unassembled WGS sequence"/>
</dbReference>
<evidence type="ECO:0000256" key="2">
    <source>
        <dbReference type="SAM" id="Phobius"/>
    </source>
</evidence>
<dbReference type="AlphaFoldDB" id="A0A1I2PI32"/>
<evidence type="ECO:0000259" key="3">
    <source>
        <dbReference type="Pfam" id="PF01345"/>
    </source>
</evidence>
<reference evidence="4 5" key="1">
    <citation type="submission" date="2016-10" db="EMBL/GenBank/DDBJ databases">
        <authorList>
            <person name="de Groot N.N."/>
        </authorList>
    </citation>
    <scope>NUCLEOTIDE SEQUENCE [LARGE SCALE GENOMIC DNA]</scope>
    <source>
        <strain>J11</strain>
        <strain evidence="5">PG 39</strain>
    </source>
</reference>
<feature type="compositionally biased region" description="Polar residues" evidence="1">
    <location>
        <begin position="66"/>
        <end position="83"/>
    </location>
</feature>
<sequence>MPQADDAGHRAKLHSYSHAQTPFARVLIIILGFIAICALLFALPLAKAQDLPNESGHGTPAVEASFPTSAGDSQVPTPESTPHQPVHSEIENPDQPDAEEDSTDLPAQLGTEPAGAFRSGGSLKIKQCSPSAADHYYVGDTISLADAQERFIASANWDRSLSQLEKTAFNYSVGKGNWSTQLGRAAKLEKGLNPATGKPYFGIEIGDPADAYYLNSDNADWVVDTCPGDGSPCVLKNADDPTKKIKFISPAKNETILGGSGHFAVEFVGFYQLIDQGDLIQWKFQFDANKPVGNANADRIVCPETDWPEEEGGTTAPQFAPVPTPDLELTKKPRFGKLLRDANNKATVVWELKVTNKGLGKSLGFQLEDKLASDAFENVRVLDANKISADDATAEDQISSPPAGSDLTQPEPGRGMDCSISAANAVSCTAEAFEEGESKTVLVVADIVSGQQCPANTAGITPVNEDPNSSNNTATSDCPSESIALEKAPAADQNPAKPGDQAHPLISFDATGGTASLYYEIRVKNALDVESEIPNDIIDTLKLPAGVEVSGGAVSIEGTELTGVSVGGTTTIPRSEVGTIPAAGEKTLLLRADIKAPLSAWDEAAPQAALTCAESLPTDDSGTAGVLNTVSMLDEEDGTTPESNNHACLSLDADVSIEKTPQPGEGIKVDAKGDAQLHYTVTVHNNSADTAVSVSNLVDKVSVPNGLSISGDVTIDADAVDGSVVNGLSASYPADAWVDGASLALFKSLELGPGVSQTFEITVPVHLDSLATAEAKEVLTTCTFIDDDAGFEGGVPNTVHMDGPDNDGATNNHACIPILPPDPATVSLKTVAYDAQNQTVTDNSLSGAAFNVQPIDESGTPIGEAIPMTGGSDGSPFNFQLEPGRYRLIQTQAPSGGYQLLPNAANFSVTQGEQGYEIQSVDATTSPLVFFEKDPETQALMITVADVRSGVLPKTGPENQMVWIALSLMVAIGVVLLNIHDGARYRLKAGE</sequence>
<organism evidence="4 5">
    <name type="scientific">Corynebacterium spheniscorum</name>
    <dbReference type="NCBI Taxonomy" id="185761"/>
    <lineage>
        <taxon>Bacteria</taxon>
        <taxon>Bacillati</taxon>
        <taxon>Actinomycetota</taxon>
        <taxon>Actinomycetes</taxon>
        <taxon>Mycobacteriales</taxon>
        <taxon>Corynebacteriaceae</taxon>
        <taxon>Corynebacterium</taxon>
    </lineage>
</organism>
<feature type="region of interest" description="Disordered" evidence="1">
    <location>
        <begin position="308"/>
        <end position="327"/>
    </location>
</feature>
<gene>
    <name evidence="4" type="ORF">SAMN05660282_00068</name>
</gene>
<feature type="region of interest" description="Disordered" evidence="1">
    <location>
        <begin position="52"/>
        <end position="118"/>
    </location>
</feature>
<accession>A0A1I2PI32</accession>
<proteinExistence type="predicted"/>
<dbReference type="EMBL" id="FOPJ01000001">
    <property type="protein sequence ID" value="SFG15822.1"/>
    <property type="molecule type" value="Genomic_DNA"/>
</dbReference>
<dbReference type="InterPro" id="IPR001434">
    <property type="entry name" value="OmcB-like_DUF11"/>
</dbReference>
<keyword evidence="5" id="KW-1185">Reference proteome</keyword>
<dbReference type="InterPro" id="IPR013783">
    <property type="entry name" value="Ig-like_fold"/>
</dbReference>
<keyword evidence="2" id="KW-1133">Transmembrane helix</keyword>
<evidence type="ECO:0000313" key="4">
    <source>
        <dbReference type="EMBL" id="SFG15822.1"/>
    </source>
</evidence>
<feature type="compositionally biased region" description="Polar residues" evidence="1">
    <location>
        <begin position="396"/>
        <end position="408"/>
    </location>
</feature>
<dbReference type="Gene3D" id="2.60.40.10">
    <property type="entry name" value="Immunoglobulins"/>
    <property type="match status" value="1"/>
</dbReference>
<dbReference type="GO" id="GO:0005975">
    <property type="term" value="P:carbohydrate metabolic process"/>
    <property type="evidence" value="ECO:0007669"/>
    <property type="project" value="UniProtKB-ARBA"/>
</dbReference>
<feature type="transmembrane region" description="Helical" evidence="2">
    <location>
        <begin position="961"/>
        <end position="979"/>
    </location>
</feature>
<feature type="region of interest" description="Disordered" evidence="1">
    <location>
        <begin position="391"/>
        <end position="416"/>
    </location>
</feature>
<feature type="region of interest" description="Disordered" evidence="1">
    <location>
        <begin position="458"/>
        <end position="479"/>
    </location>
</feature>
<protein>
    <recommendedName>
        <fullName evidence="3">DUF11 domain-containing protein</fullName>
    </recommendedName>
</protein>
<evidence type="ECO:0000256" key="1">
    <source>
        <dbReference type="SAM" id="MobiDB-lite"/>
    </source>
</evidence>
<evidence type="ECO:0000313" key="5">
    <source>
        <dbReference type="Proteomes" id="UP000199065"/>
    </source>
</evidence>
<name>A0A1I2PI32_9CORY</name>
<keyword evidence="2" id="KW-0812">Transmembrane</keyword>
<feature type="domain" description="DUF11" evidence="3">
    <location>
        <begin position="389"/>
        <end position="476"/>
    </location>
</feature>
<feature type="compositionally biased region" description="Acidic residues" evidence="1">
    <location>
        <begin position="91"/>
        <end position="103"/>
    </location>
</feature>
<feature type="compositionally biased region" description="Polar residues" evidence="1">
    <location>
        <begin position="466"/>
        <end position="479"/>
    </location>
</feature>
<dbReference type="Pfam" id="PF01345">
    <property type="entry name" value="DUF11"/>
    <property type="match status" value="1"/>
</dbReference>